<dbReference type="PRINTS" id="PR00996">
    <property type="entry name" value="CHERMTFRASE"/>
</dbReference>
<dbReference type="RefSeq" id="WP_133958007.1">
    <property type="nucleotide sequence ID" value="NZ_SORI01000013.1"/>
</dbReference>
<name>A0A4V6QD82_9BACT</name>
<dbReference type="CDD" id="cd02440">
    <property type="entry name" value="AdoMet_MTases"/>
    <property type="match status" value="1"/>
</dbReference>
<evidence type="ECO:0000313" key="7">
    <source>
        <dbReference type="Proteomes" id="UP000295066"/>
    </source>
</evidence>
<gene>
    <name evidence="6" type="ORF">C8D99_11348</name>
</gene>
<keyword evidence="2 6" id="KW-0808">Transferase</keyword>
<dbReference type="Proteomes" id="UP000295066">
    <property type="component" value="Unassembled WGS sequence"/>
</dbReference>
<evidence type="ECO:0000256" key="1">
    <source>
        <dbReference type="ARBA" id="ARBA00022603"/>
    </source>
</evidence>
<feature type="region of interest" description="Disordered" evidence="4">
    <location>
        <begin position="333"/>
        <end position="354"/>
    </location>
</feature>
<dbReference type="InterPro" id="IPR000780">
    <property type="entry name" value="CheR_MeTrfase"/>
</dbReference>
<evidence type="ECO:0000313" key="6">
    <source>
        <dbReference type="EMBL" id="TDY59471.1"/>
    </source>
</evidence>
<dbReference type="GO" id="GO:0032259">
    <property type="term" value="P:methylation"/>
    <property type="evidence" value="ECO:0007669"/>
    <property type="project" value="UniProtKB-KW"/>
</dbReference>
<dbReference type="PROSITE" id="PS50123">
    <property type="entry name" value="CHER"/>
    <property type="match status" value="1"/>
</dbReference>
<feature type="compositionally biased region" description="Basic and acidic residues" evidence="4">
    <location>
        <begin position="338"/>
        <end position="354"/>
    </location>
</feature>
<dbReference type="InterPro" id="IPR029063">
    <property type="entry name" value="SAM-dependent_MTases_sf"/>
</dbReference>
<organism evidence="6 7">
    <name type="scientific">Aminivibrio pyruvatiphilus</name>
    <dbReference type="NCBI Taxonomy" id="1005740"/>
    <lineage>
        <taxon>Bacteria</taxon>
        <taxon>Thermotogati</taxon>
        <taxon>Synergistota</taxon>
        <taxon>Synergistia</taxon>
        <taxon>Synergistales</taxon>
        <taxon>Aminobacteriaceae</taxon>
        <taxon>Aminivibrio</taxon>
    </lineage>
</organism>
<proteinExistence type="predicted"/>
<feature type="domain" description="CheR-type methyltransferase" evidence="5">
    <location>
        <begin position="16"/>
        <end position="285"/>
    </location>
</feature>
<dbReference type="InterPro" id="IPR022642">
    <property type="entry name" value="CheR_C"/>
</dbReference>
<sequence length="489" mass="53629">MRSFSFSVPEEALEPLRLLGKIVEEKLGLVYSDKRRADIWRSLTRTASARSESPLGVLLGLAGAPPEEELPADFVADLTVGETFFFRERKALRMFSETALPEIAAGKGNGPLRFWSAGCSTGEEPYTLSMLLLNALPGMDPEQVSVLGTDINPFALEKARKGIFRRWSFRGMAPEEIRLFFNDLGDGSFSVRERYRRTTAFSLLNLAERPWRLWRDGGPPDAVFCRNVLIYFSPKKREEVLAGFHSLLPEGGWLAVAACETAPLQASGFSPVSSGGVTLYRKNGGTAPMFFPGPFRFSDVSSTGEAEERLLSFEDFFSGGAAVSEEELALFTGNTGGEEDRGPEEPPAEDVRDRLEKARSLADRGLREDALEELGRIIGRDRTDPLPLYLLALIHQELGNEKEAAAALRNTLFLAPGFVMAHYTLGSAALRKGAAKEADRHFRNAGEILLRLPGDSPVPESGGLTAARLLETVRGLRSRTHCTTGADEK</sequence>
<evidence type="ECO:0000256" key="4">
    <source>
        <dbReference type="SAM" id="MobiDB-lite"/>
    </source>
</evidence>
<dbReference type="Gene3D" id="1.25.40.10">
    <property type="entry name" value="Tetratricopeptide repeat domain"/>
    <property type="match status" value="1"/>
</dbReference>
<keyword evidence="1 6" id="KW-0489">Methyltransferase</keyword>
<dbReference type="PANTHER" id="PTHR24422:SF19">
    <property type="entry name" value="CHEMOTAXIS PROTEIN METHYLTRANSFERASE"/>
    <property type="match status" value="1"/>
</dbReference>
<evidence type="ECO:0000259" key="5">
    <source>
        <dbReference type="PROSITE" id="PS50123"/>
    </source>
</evidence>
<protein>
    <submittedName>
        <fullName evidence="6">CheR-type MCP methyltransferase</fullName>
    </submittedName>
</protein>
<dbReference type="SUPFAM" id="SSF48452">
    <property type="entry name" value="TPR-like"/>
    <property type="match status" value="1"/>
</dbReference>
<evidence type="ECO:0000256" key="3">
    <source>
        <dbReference type="ARBA" id="ARBA00022691"/>
    </source>
</evidence>
<dbReference type="AlphaFoldDB" id="A0A4V6QD82"/>
<evidence type="ECO:0000256" key="2">
    <source>
        <dbReference type="ARBA" id="ARBA00022679"/>
    </source>
</evidence>
<dbReference type="Pfam" id="PF01739">
    <property type="entry name" value="CheR"/>
    <property type="match status" value="1"/>
</dbReference>
<dbReference type="GO" id="GO:0008757">
    <property type="term" value="F:S-adenosylmethionine-dependent methyltransferase activity"/>
    <property type="evidence" value="ECO:0007669"/>
    <property type="project" value="InterPro"/>
</dbReference>
<dbReference type="SMART" id="SM00138">
    <property type="entry name" value="MeTrc"/>
    <property type="match status" value="1"/>
</dbReference>
<keyword evidence="7" id="KW-1185">Reference proteome</keyword>
<dbReference type="EMBL" id="SORI01000013">
    <property type="protein sequence ID" value="TDY59471.1"/>
    <property type="molecule type" value="Genomic_DNA"/>
</dbReference>
<dbReference type="InterPro" id="IPR011990">
    <property type="entry name" value="TPR-like_helical_dom_sf"/>
</dbReference>
<dbReference type="PANTHER" id="PTHR24422">
    <property type="entry name" value="CHEMOTAXIS PROTEIN METHYLTRANSFERASE"/>
    <property type="match status" value="1"/>
</dbReference>
<accession>A0A4V6QD82</accession>
<comment type="caution">
    <text evidence="6">The sequence shown here is derived from an EMBL/GenBank/DDBJ whole genome shotgun (WGS) entry which is preliminary data.</text>
</comment>
<dbReference type="Gene3D" id="3.40.50.150">
    <property type="entry name" value="Vaccinia Virus protein VP39"/>
    <property type="match status" value="1"/>
</dbReference>
<keyword evidence="3" id="KW-0949">S-adenosyl-L-methionine</keyword>
<dbReference type="InterPro" id="IPR050903">
    <property type="entry name" value="Bact_Chemotaxis_MeTrfase"/>
</dbReference>
<dbReference type="SUPFAM" id="SSF53335">
    <property type="entry name" value="S-adenosyl-L-methionine-dependent methyltransferases"/>
    <property type="match status" value="1"/>
</dbReference>
<reference evidence="6 7" key="1">
    <citation type="submission" date="2019-03" db="EMBL/GenBank/DDBJ databases">
        <title>Genomic Encyclopedia of Type Strains, Phase IV (KMG-IV): sequencing the most valuable type-strain genomes for metagenomic binning, comparative biology and taxonomic classification.</title>
        <authorList>
            <person name="Goeker M."/>
        </authorList>
    </citation>
    <scope>NUCLEOTIDE SEQUENCE [LARGE SCALE GENOMIC DNA]</scope>
    <source>
        <strain evidence="6 7">DSM 25964</strain>
    </source>
</reference>
<dbReference type="OrthoDB" id="9816309at2"/>